<accession>A0AAD6ISD0</accession>
<name>A0AAD6ISD0_DREDA</name>
<dbReference type="SUPFAM" id="SSF54695">
    <property type="entry name" value="POZ domain"/>
    <property type="match status" value="1"/>
</dbReference>
<dbReference type="PROSITE" id="PS50097">
    <property type="entry name" value="BTB"/>
    <property type="match status" value="1"/>
</dbReference>
<dbReference type="InterPro" id="IPR000210">
    <property type="entry name" value="BTB/POZ_dom"/>
</dbReference>
<gene>
    <name evidence="2" type="ORF">Dda_7440</name>
</gene>
<keyword evidence="3" id="KW-1185">Reference proteome</keyword>
<reference evidence="2" key="1">
    <citation type="submission" date="2023-01" db="EMBL/GenBank/DDBJ databases">
        <title>The chitinases involved in constricting ring structure development in the nematode-trapping fungus Drechslerella dactyloides.</title>
        <authorList>
            <person name="Wang R."/>
            <person name="Zhang L."/>
            <person name="Tang P."/>
            <person name="Li S."/>
            <person name="Liang L."/>
        </authorList>
    </citation>
    <scope>NUCLEOTIDE SEQUENCE</scope>
    <source>
        <strain evidence="2">YMF1.00031</strain>
    </source>
</reference>
<evidence type="ECO:0000259" key="1">
    <source>
        <dbReference type="PROSITE" id="PS50097"/>
    </source>
</evidence>
<evidence type="ECO:0000313" key="2">
    <source>
        <dbReference type="EMBL" id="KAJ6257653.1"/>
    </source>
</evidence>
<organism evidence="2 3">
    <name type="scientific">Drechslerella dactyloides</name>
    <name type="common">Nematode-trapping fungus</name>
    <name type="synonym">Arthrobotrys dactyloides</name>
    <dbReference type="NCBI Taxonomy" id="74499"/>
    <lineage>
        <taxon>Eukaryota</taxon>
        <taxon>Fungi</taxon>
        <taxon>Dikarya</taxon>
        <taxon>Ascomycota</taxon>
        <taxon>Pezizomycotina</taxon>
        <taxon>Orbiliomycetes</taxon>
        <taxon>Orbiliales</taxon>
        <taxon>Orbiliaceae</taxon>
        <taxon>Drechslerella</taxon>
    </lineage>
</organism>
<comment type="caution">
    <text evidence="2">The sequence shown here is derived from an EMBL/GenBank/DDBJ whole genome shotgun (WGS) entry which is preliminary data.</text>
</comment>
<sequence length="408" mass="45861">MGTYEYDHEFILDIPYASDLGLSKEETTLYERLLLDYYEHINGDESDKYLEPVKTFLTNIPDPPECVVGFFQALRRQSDAIRGAPKQRYGARAPVIDLTREASSDASDESFEKVSLPLKNISDNRDGADSRAALALDHGARLAHKPGGKNGQYDDLLPGPNRKLRLYQASIYTPEGTDFEINVGQGDSRTTFKVHTRFLCERCPGFRRLLASIGWPNNKMTVSNDPHTDPVSLDYILAWIYGTPFAIPANDLDPTVLVDFIRATLDLGLALNLYEYAAEMTARLAESLGKRDWDNRILLSIALIYRWFMEKQMPVPFKQAQLSSFVRRMHKTGRLDFLNVYLNSLRDLDDQAPSMIAFFRDMAIAISTAWQEVELLGKDIGAESSTSSAVYVGSPDVESQLSDGCDDL</sequence>
<protein>
    <recommendedName>
        <fullName evidence="1">BTB domain-containing protein</fullName>
    </recommendedName>
</protein>
<dbReference type="CDD" id="cd18186">
    <property type="entry name" value="BTB_POZ_ZBTB_KLHL-like"/>
    <property type="match status" value="1"/>
</dbReference>
<dbReference type="InterPro" id="IPR011333">
    <property type="entry name" value="SKP1/BTB/POZ_sf"/>
</dbReference>
<dbReference type="Gene3D" id="3.30.710.10">
    <property type="entry name" value="Potassium Channel Kv1.1, Chain A"/>
    <property type="match status" value="1"/>
</dbReference>
<proteinExistence type="predicted"/>
<dbReference type="Proteomes" id="UP001221413">
    <property type="component" value="Unassembled WGS sequence"/>
</dbReference>
<feature type="domain" description="BTB" evidence="1">
    <location>
        <begin position="177"/>
        <end position="249"/>
    </location>
</feature>
<dbReference type="AlphaFoldDB" id="A0AAD6ISD0"/>
<evidence type="ECO:0000313" key="3">
    <source>
        <dbReference type="Proteomes" id="UP001221413"/>
    </source>
</evidence>
<dbReference type="EMBL" id="JAQGDS010000010">
    <property type="protein sequence ID" value="KAJ6257653.1"/>
    <property type="molecule type" value="Genomic_DNA"/>
</dbReference>